<protein>
    <submittedName>
        <fullName evidence="1">Uncharacterized protein</fullName>
    </submittedName>
</protein>
<dbReference type="EMBL" id="BK032619">
    <property type="protein sequence ID" value="DAF51655.1"/>
    <property type="molecule type" value="Genomic_DNA"/>
</dbReference>
<reference evidence="1" key="1">
    <citation type="journal article" date="2021" name="Proc. Natl. Acad. Sci. U.S.A.">
        <title>A Catalog of Tens of Thousands of Viruses from Human Metagenomes Reveals Hidden Associations with Chronic Diseases.</title>
        <authorList>
            <person name="Tisza M.J."/>
            <person name="Buck C.B."/>
        </authorList>
    </citation>
    <scope>NUCLEOTIDE SEQUENCE</scope>
    <source>
        <strain evidence="1">Ct3ka12</strain>
    </source>
</reference>
<sequence length="333" mass="39170">MFDYNIKMDHDIVGIHNPYSFTFVRALISRDADILEIEGLPRDVVRYSLNRGETTDIDLRLLLQRIFADRYKNPPSTEQKFIGAPIFTTNLKFTTKKWKDHKKKETITLSTFSGWLPISDSTENMKRMKGKRVAPPNVGKPYFSGYPQVDYYCTKVNANTVPLTVSFWTERHRLSITVGDDSFYPREEITRIVDECGIFLRWRTRYGSWGYWLFSEDFERELKTKNRGSWDARYKEGTMERKHLGLEVTEEWRLTSSVPVLANEIEEVRDLYTSNEVYLYTGPREGMYFESNFFTQWERVEVMAGTVKFNEPSSTYDISVNIGRLRGETRKMT</sequence>
<organism evidence="1">
    <name type="scientific">Siphoviridae sp. ct3ka12</name>
    <dbReference type="NCBI Taxonomy" id="2827771"/>
    <lineage>
        <taxon>Viruses</taxon>
        <taxon>Duplodnaviria</taxon>
        <taxon>Heunggongvirae</taxon>
        <taxon>Uroviricota</taxon>
        <taxon>Caudoviricetes</taxon>
    </lineage>
</organism>
<accession>A0A8S5SLW2</accession>
<proteinExistence type="predicted"/>
<evidence type="ECO:0000313" key="1">
    <source>
        <dbReference type="EMBL" id="DAF51655.1"/>
    </source>
</evidence>
<name>A0A8S5SLW2_9CAUD</name>